<comment type="caution">
    <text evidence="3">The sequence shown here is derived from an EMBL/GenBank/DDBJ whole genome shotgun (WGS) entry which is preliminary data.</text>
</comment>
<gene>
    <name evidence="3" type="ORF">GLS40_08420</name>
</gene>
<keyword evidence="4" id="KW-1185">Reference proteome</keyword>
<dbReference type="Gene3D" id="3.30.9.10">
    <property type="entry name" value="D-Amino Acid Oxidase, subunit A, domain 2"/>
    <property type="match status" value="1"/>
</dbReference>
<dbReference type="GO" id="GO:0016491">
    <property type="term" value="F:oxidoreductase activity"/>
    <property type="evidence" value="ECO:0007669"/>
    <property type="project" value="UniProtKB-KW"/>
</dbReference>
<evidence type="ECO:0000313" key="3">
    <source>
        <dbReference type="EMBL" id="MWB78043.1"/>
    </source>
</evidence>
<reference evidence="3 4" key="1">
    <citation type="submission" date="2019-11" db="EMBL/GenBank/DDBJ databases">
        <title>Pseudooceanicola pacifica sp. nov., isolated from deep-sea sediment of the Pacific Ocean.</title>
        <authorList>
            <person name="Lyu L."/>
        </authorList>
    </citation>
    <scope>NUCLEOTIDE SEQUENCE [LARGE SCALE GENOMIC DNA]</scope>
    <source>
        <strain evidence="3 4">216_PA32_1</strain>
    </source>
</reference>
<dbReference type="Pfam" id="PF01266">
    <property type="entry name" value="DAO"/>
    <property type="match status" value="1"/>
</dbReference>
<protein>
    <submittedName>
        <fullName evidence="3">FAD-dependent oxidoreductase</fullName>
    </submittedName>
</protein>
<dbReference type="InterPro" id="IPR036188">
    <property type="entry name" value="FAD/NAD-bd_sf"/>
</dbReference>
<dbReference type="PANTHER" id="PTHR13847:SF281">
    <property type="entry name" value="FAD DEPENDENT OXIDOREDUCTASE DOMAIN-CONTAINING PROTEIN"/>
    <property type="match status" value="1"/>
</dbReference>
<dbReference type="RefSeq" id="WP_160382322.1">
    <property type="nucleotide sequence ID" value="NZ_WNXQ01000004.1"/>
</dbReference>
<dbReference type="Gene3D" id="3.50.50.60">
    <property type="entry name" value="FAD/NAD(P)-binding domain"/>
    <property type="match status" value="1"/>
</dbReference>
<dbReference type="InterPro" id="IPR006076">
    <property type="entry name" value="FAD-dep_OxRdtase"/>
</dbReference>
<dbReference type="SUPFAM" id="SSF51905">
    <property type="entry name" value="FAD/NAD(P)-binding domain"/>
    <property type="match status" value="1"/>
</dbReference>
<accession>A0A844WAL6</accession>
<proteinExistence type="predicted"/>
<organism evidence="3 4">
    <name type="scientific">Pseudooceanicola pacificus</name>
    <dbReference type="NCBI Taxonomy" id="2676438"/>
    <lineage>
        <taxon>Bacteria</taxon>
        <taxon>Pseudomonadati</taxon>
        <taxon>Pseudomonadota</taxon>
        <taxon>Alphaproteobacteria</taxon>
        <taxon>Rhodobacterales</taxon>
        <taxon>Paracoccaceae</taxon>
        <taxon>Pseudooceanicola</taxon>
    </lineage>
</organism>
<evidence type="ECO:0000259" key="2">
    <source>
        <dbReference type="Pfam" id="PF01266"/>
    </source>
</evidence>
<dbReference type="Proteomes" id="UP000443843">
    <property type="component" value="Unassembled WGS sequence"/>
</dbReference>
<keyword evidence="1" id="KW-0560">Oxidoreductase</keyword>
<dbReference type="AlphaFoldDB" id="A0A844WAL6"/>
<dbReference type="EMBL" id="WNXQ01000004">
    <property type="protein sequence ID" value="MWB78043.1"/>
    <property type="molecule type" value="Genomic_DNA"/>
</dbReference>
<evidence type="ECO:0000313" key="4">
    <source>
        <dbReference type="Proteomes" id="UP000443843"/>
    </source>
</evidence>
<feature type="domain" description="FAD dependent oxidoreductase" evidence="2">
    <location>
        <begin position="28"/>
        <end position="382"/>
    </location>
</feature>
<sequence length="432" mass="47513">MTELIKTPFWWEEAPPRSLPNDPPARSDVVIVGGGFTGLNAAIALRRAGVDVTVIEAEAFGHGASSRNAGHVSSGVNLGKSAATSKVRSPLESRLPAGVFDRLRDEAAAAFDFVEHRVGELARDARYRRSGRVVCASLPGHFRTFRTKSQKLGRDGARLLERTEQRQAIGTDLYHGVMTIDRAGQLHPGHYVQGLVDLAQAEGAHLCSDRRVSAVERRAGGFRVRAGDATIDCEQVFIATNGYSDGLRPWVRRRVIPAASYIIVTDELPAGLIDELLPEGRTAVDSRRLLSYFRPTPDRRRILFGGRASLRPRDAALVARELAARLHEVFPQTKGIPIRYAWSGRIAFTFDLLPHLGAHEGIVHALGCNGSGVAMQSYLGHMAGRGMAGKERSAFWDLDFPTVPFYRETPWFLPAVTGWYRFRDTLERATGV</sequence>
<dbReference type="PANTHER" id="PTHR13847">
    <property type="entry name" value="SARCOSINE DEHYDROGENASE-RELATED"/>
    <property type="match status" value="1"/>
</dbReference>
<name>A0A844WAL6_9RHOB</name>
<dbReference type="GO" id="GO:0005737">
    <property type="term" value="C:cytoplasm"/>
    <property type="evidence" value="ECO:0007669"/>
    <property type="project" value="TreeGrafter"/>
</dbReference>
<evidence type="ECO:0000256" key="1">
    <source>
        <dbReference type="ARBA" id="ARBA00023002"/>
    </source>
</evidence>